<proteinExistence type="predicted"/>
<reference evidence="1 2" key="1">
    <citation type="submission" date="2015-07" db="EMBL/GenBank/DDBJ databases">
        <authorList>
            <person name="Noorani M."/>
        </authorList>
    </citation>
    <scope>NUCLEOTIDE SEQUENCE [LARGE SCALE GENOMIC DNA]</scope>
    <source>
        <strain evidence="1 2">CECT 7802</strain>
    </source>
</reference>
<evidence type="ECO:0000313" key="2">
    <source>
        <dbReference type="Proteomes" id="UP000049222"/>
    </source>
</evidence>
<dbReference type="EMBL" id="CXSU01000012">
    <property type="protein sequence ID" value="CTQ51304.1"/>
    <property type="molecule type" value="Genomic_DNA"/>
</dbReference>
<organism evidence="1 2">
    <name type="scientific">Jannaschia donghaensis</name>
    <dbReference type="NCBI Taxonomy" id="420998"/>
    <lineage>
        <taxon>Bacteria</taxon>
        <taxon>Pseudomonadati</taxon>
        <taxon>Pseudomonadota</taxon>
        <taxon>Alphaproteobacteria</taxon>
        <taxon>Rhodobacterales</taxon>
        <taxon>Roseobacteraceae</taxon>
        <taxon>Jannaschia</taxon>
    </lineage>
</organism>
<name>A0A0M6YN41_9RHOB</name>
<dbReference type="Proteomes" id="UP000049222">
    <property type="component" value="Unassembled WGS sequence"/>
</dbReference>
<sequence>MRGDWQLRYQHVCIRHRRPLVLLWKAETVLERRDMRAQLRAIQADVISGALDASAADPSGYDIWLDVRLSYGQDDTALSAYGTYAAAEFCRLLGGQLLRLDQWPVAQDEELLRARARVGFDVASKGDAEIRQALKALTALATDGQHKAKHVFGEMYEVFSRDLAGEPAFDAFRDLVRDQIMETWPIAGGETVIGTVTGERRLHSVRSASDETGMIPSVLRELLVAKNAIDKADPRPDGLATFDAQAFKPLLDDIPNLVGRREMERHMGTSITQFEALVREGLIFPVTNRAGFRAPWFPSDGRAFVDGILNYAAPVGPSQDGWEHISRAAARMRTGLRSLLKAIEAGSVRCGKQDGLAGYASIFVMRSDVEDLAGSPAGATDDRPKTVPEFARILGLRAHRNFERLVKDGHTPATKMVNPATGHKALYINQKDADAFHARFVTASILAQESGTTWRAVRTDLLARGVEKFQSEGRQYGLVFLKVDVEGARA</sequence>
<dbReference type="AlphaFoldDB" id="A0A0M6YN41"/>
<gene>
    <name evidence="1" type="ORF">JDO7802_03343</name>
</gene>
<keyword evidence="2" id="KW-1185">Reference proteome</keyword>
<protein>
    <submittedName>
        <fullName evidence="1">Uncharacterized protein</fullName>
    </submittedName>
</protein>
<accession>A0A0M6YN41</accession>
<evidence type="ECO:0000313" key="1">
    <source>
        <dbReference type="EMBL" id="CTQ51304.1"/>
    </source>
</evidence>